<feature type="domain" description="DUF7134" evidence="12">
    <location>
        <begin position="8"/>
        <end position="161"/>
    </location>
</feature>
<feature type="transmembrane region" description="Helical" evidence="10">
    <location>
        <begin position="136"/>
        <end position="154"/>
    </location>
</feature>
<dbReference type="Pfam" id="PF07730">
    <property type="entry name" value="HisKA_3"/>
    <property type="match status" value="1"/>
</dbReference>
<dbReference type="AlphaFoldDB" id="A0A1H7N8F0"/>
<feature type="region of interest" description="Disordered" evidence="9">
    <location>
        <begin position="341"/>
        <end position="362"/>
    </location>
</feature>
<protein>
    <recommendedName>
        <fullName evidence="2">histidine kinase</fullName>
        <ecNumber evidence="2">2.7.13.3</ecNumber>
    </recommendedName>
</protein>
<dbReference type="GO" id="GO:0005524">
    <property type="term" value="F:ATP binding"/>
    <property type="evidence" value="ECO:0007669"/>
    <property type="project" value="UniProtKB-KW"/>
</dbReference>
<reference evidence="14" key="1">
    <citation type="submission" date="2016-10" db="EMBL/GenBank/DDBJ databases">
        <authorList>
            <person name="Varghese N."/>
        </authorList>
    </citation>
    <scope>NUCLEOTIDE SEQUENCE [LARGE SCALE GENOMIC DNA]</scope>
    <source>
        <strain evidence="14">DSM 45096 / BCRC 16803 / CGMCC 4.1857 / CIP 109030 / JCM 12277 / KCTC 19219 / NBRC 100920 / 33214</strain>
    </source>
</reference>
<evidence type="ECO:0000313" key="14">
    <source>
        <dbReference type="Proteomes" id="UP000183015"/>
    </source>
</evidence>
<evidence type="ECO:0000256" key="7">
    <source>
        <dbReference type="ARBA" id="ARBA00022840"/>
    </source>
</evidence>
<evidence type="ECO:0000256" key="4">
    <source>
        <dbReference type="ARBA" id="ARBA00022679"/>
    </source>
</evidence>
<dbReference type="GO" id="GO:0000155">
    <property type="term" value="F:phosphorelay sensor kinase activity"/>
    <property type="evidence" value="ECO:0007669"/>
    <property type="project" value="InterPro"/>
</dbReference>
<evidence type="ECO:0000313" key="13">
    <source>
        <dbReference type="EMBL" id="SEL19255.1"/>
    </source>
</evidence>
<dbReference type="eggNOG" id="COG4585">
    <property type="taxonomic scope" value="Bacteria"/>
</dbReference>
<feature type="transmembrane region" description="Helical" evidence="10">
    <location>
        <begin position="90"/>
        <end position="105"/>
    </location>
</feature>
<sequence>MNALGHLRRVARRHPDPADAAIALAVFAATLLTTFTGHGASPEAHRGPAVAAAAVACGALAARRHHPLVVLCVSAAAAEVFLAATDGTGGVLILLAPWIALYTVADQVERRLGLLLCGGAVAALAVVHAVQRPALLGPQNLAFIALGGLAIAVGDRSRTRRAYLAEVEQRAERAERDREEDARRRVAEERLRIARDLHDAVGHQLALISVQSDVAGRAIDSDGDAAREALGHVKQASRRALGELRDTISLLRQPGDPVAPTSIPAPGLDGLDDLLASLRDSGLGVDLHADGTVVALAPAADLTAYRVIQESLTNVYKHSRRRRARLHLDYRAREVRITVDDLGGSPVTPRDSPPTEPLPGATHGIVGMRERVLALGGEFSAGPRPDGAFRVSAVLPYQPLDLTPERTK</sequence>
<dbReference type="PANTHER" id="PTHR24421:SF10">
    <property type="entry name" value="NITRATE_NITRITE SENSOR PROTEIN NARQ"/>
    <property type="match status" value="1"/>
</dbReference>
<evidence type="ECO:0000256" key="5">
    <source>
        <dbReference type="ARBA" id="ARBA00022741"/>
    </source>
</evidence>
<accession>A0A1H7N8F0</accession>
<dbReference type="CDD" id="cd16917">
    <property type="entry name" value="HATPase_UhpB-NarQ-NarX-like"/>
    <property type="match status" value="1"/>
</dbReference>
<feature type="transmembrane region" description="Helical" evidence="10">
    <location>
        <begin position="112"/>
        <end position="130"/>
    </location>
</feature>
<dbReference type="Gene3D" id="3.30.565.10">
    <property type="entry name" value="Histidine kinase-like ATPase, C-terminal domain"/>
    <property type="match status" value="1"/>
</dbReference>
<keyword evidence="8" id="KW-0902">Two-component regulatory system</keyword>
<dbReference type="InterPro" id="IPR050482">
    <property type="entry name" value="Sensor_HK_TwoCompSys"/>
</dbReference>
<keyword evidence="6 13" id="KW-0418">Kinase</keyword>
<evidence type="ECO:0000256" key="2">
    <source>
        <dbReference type="ARBA" id="ARBA00012438"/>
    </source>
</evidence>
<keyword evidence="10" id="KW-1133">Transmembrane helix</keyword>
<keyword evidence="7" id="KW-0067">ATP-binding</keyword>
<dbReference type="Gene3D" id="1.20.5.1930">
    <property type="match status" value="1"/>
</dbReference>
<keyword evidence="10" id="KW-0472">Membrane</keyword>
<dbReference type="STRING" id="235985.SAMN05414137_106237"/>
<dbReference type="EMBL" id="FOAZ01000006">
    <property type="protein sequence ID" value="SEL19255.1"/>
    <property type="molecule type" value="Genomic_DNA"/>
</dbReference>
<evidence type="ECO:0000256" key="9">
    <source>
        <dbReference type="SAM" id="MobiDB-lite"/>
    </source>
</evidence>
<dbReference type="GO" id="GO:0016020">
    <property type="term" value="C:membrane"/>
    <property type="evidence" value="ECO:0007669"/>
    <property type="project" value="InterPro"/>
</dbReference>
<dbReference type="SUPFAM" id="SSF55874">
    <property type="entry name" value="ATPase domain of HSP90 chaperone/DNA topoisomerase II/histidine kinase"/>
    <property type="match status" value="1"/>
</dbReference>
<comment type="catalytic activity">
    <reaction evidence="1">
        <text>ATP + protein L-histidine = ADP + protein N-phospho-L-histidine.</text>
        <dbReference type="EC" id="2.7.13.3"/>
    </reaction>
</comment>
<evidence type="ECO:0000256" key="8">
    <source>
        <dbReference type="ARBA" id="ARBA00023012"/>
    </source>
</evidence>
<feature type="domain" description="Signal transduction histidine kinase subgroup 3 dimerisation and phosphoacceptor" evidence="11">
    <location>
        <begin position="189"/>
        <end position="254"/>
    </location>
</feature>
<dbReference type="PANTHER" id="PTHR24421">
    <property type="entry name" value="NITRATE/NITRITE SENSOR PROTEIN NARX-RELATED"/>
    <property type="match status" value="1"/>
</dbReference>
<keyword evidence="3" id="KW-0597">Phosphoprotein</keyword>
<evidence type="ECO:0000256" key="6">
    <source>
        <dbReference type="ARBA" id="ARBA00022777"/>
    </source>
</evidence>
<keyword evidence="10" id="KW-0812">Transmembrane</keyword>
<dbReference type="Pfam" id="PF23539">
    <property type="entry name" value="DUF7134"/>
    <property type="match status" value="1"/>
</dbReference>
<name>A0A1H7N8F0_STRJI</name>
<evidence type="ECO:0000256" key="3">
    <source>
        <dbReference type="ARBA" id="ARBA00022553"/>
    </source>
</evidence>
<dbReference type="GO" id="GO:0046983">
    <property type="term" value="F:protein dimerization activity"/>
    <property type="evidence" value="ECO:0007669"/>
    <property type="project" value="InterPro"/>
</dbReference>
<keyword evidence="14" id="KW-1185">Reference proteome</keyword>
<keyword evidence="4" id="KW-0808">Transferase</keyword>
<dbReference type="Proteomes" id="UP000183015">
    <property type="component" value="Unassembled WGS sequence"/>
</dbReference>
<dbReference type="InterPro" id="IPR036890">
    <property type="entry name" value="HATPase_C_sf"/>
</dbReference>
<proteinExistence type="predicted"/>
<evidence type="ECO:0000256" key="10">
    <source>
        <dbReference type="SAM" id="Phobius"/>
    </source>
</evidence>
<feature type="transmembrane region" description="Helical" evidence="10">
    <location>
        <begin position="20"/>
        <end position="38"/>
    </location>
</feature>
<evidence type="ECO:0000259" key="12">
    <source>
        <dbReference type="Pfam" id="PF23539"/>
    </source>
</evidence>
<dbReference type="OrthoDB" id="227596at2"/>
<dbReference type="EC" id="2.7.13.3" evidence="2"/>
<organism evidence="13 14">
    <name type="scientific">Streptacidiphilus jiangxiensis</name>
    <dbReference type="NCBI Taxonomy" id="235985"/>
    <lineage>
        <taxon>Bacteria</taxon>
        <taxon>Bacillati</taxon>
        <taxon>Actinomycetota</taxon>
        <taxon>Actinomycetes</taxon>
        <taxon>Kitasatosporales</taxon>
        <taxon>Streptomycetaceae</taxon>
        <taxon>Streptacidiphilus</taxon>
    </lineage>
</organism>
<dbReference type="InterPro" id="IPR011712">
    <property type="entry name" value="Sig_transdc_His_kin_sub3_dim/P"/>
</dbReference>
<gene>
    <name evidence="13" type="ORF">SAMN05414137_106237</name>
</gene>
<keyword evidence="5" id="KW-0547">Nucleotide-binding</keyword>
<dbReference type="RefSeq" id="WP_052438928.1">
    <property type="nucleotide sequence ID" value="NZ_BBPN01000021.1"/>
</dbReference>
<dbReference type="InterPro" id="IPR055558">
    <property type="entry name" value="DUF7134"/>
</dbReference>
<evidence type="ECO:0000256" key="1">
    <source>
        <dbReference type="ARBA" id="ARBA00000085"/>
    </source>
</evidence>
<evidence type="ECO:0000259" key="11">
    <source>
        <dbReference type="Pfam" id="PF07730"/>
    </source>
</evidence>